<evidence type="ECO:0000313" key="2">
    <source>
        <dbReference type="Proteomes" id="UP000004995"/>
    </source>
</evidence>
<evidence type="ECO:0000313" key="1">
    <source>
        <dbReference type="EnsemblPlants" id="KQL26763"/>
    </source>
</evidence>
<dbReference type="InParanoid" id="K3ZYY6"/>
<dbReference type="AlphaFoldDB" id="K3ZYY6"/>
<dbReference type="Proteomes" id="UP000004995">
    <property type="component" value="Unassembled WGS sequence"/>
</dbReference>
<reference evidence="1" key="2">
    <citation type="submission" date="2018-08" db="UniProtKB">
        <authorList>
            <consortium name="EnsemblPlants"/>
        </authorList>
    </citation>
    <scope>IDENTIFICATION</scope>
    <source>
        <strain evidence="1">Yugu1</strain>
    </source>
</reference>
<dbReference type="EnsemblPlants" id="KQL26763">
    <property type="protein sequence ID" value="KQL26763"/>
    <property type="gene ID" value="SETIT_031818mg"/>
</dbReference>
<proteinExistence type="predicted"/>
<name>K3ZYY6_SETIT</name>
<sequence length="56" mass="6647">MSHHQSLRLLFHIHFSTSAHNFHSLQEMDKACRSVGYEPWHLRKRQGCRDNRTDGS</sequence>
<accession>K3ZYY6</accession>
<protein>
    <submittedName>
        <fullName evidence="1">Uncharacterized protein</fullName>
    </submittedName>
</protein>
<organism evidence="1 2">
    <name type="scientific">Setaria italica</name>
    <name type="common">Foxtail millet</name>
    <name type="synonym">Panicum italicum</name>
    <dbReference type="NCBI Taxonomy" id="4555"/>
    <lineage>
        <taxon>Eukaryota</taxon>
        <taxon>Viridiplantae</taxon>
        <taxon>Streptophyta</taxon>
        <taxon>Embryophyta</taxon>
        <taxon>Tracheophyta</taxon>
        <taxon>Spermatophyta</taxon>
        <taxon>Magnoliopsida</taxon>
        <taxon>Liliopsida</taxon>
        <taxon>Poales</taxon>
        <taxon>Poaceae</taxon>
        <taxon>PACMAD clade</taxon>
        <taxon>Panicoideae</taxon>
        <taxon>Panicodae</taxon>
        <taxon>Paniceae</taxon>
        <taxon>Cenchrinae</taxon>
        <taxon>Setaria</taxon>
    </lineage>
</organism>
<keyword evidence="2" id="KW-1185">Reference proteome</keyword>
<reference evidence="2" key="1">
    <citation type="journal article" date="2012" name="Nat. Biotechnol.">
        <title>Reference genome sequence of the model plant Setaria.</title>
        <authorList>
            <person name="Bennetzen J.L."/>
            <person name="Schmutz J."/>
            <person name="Wang H."/>
            <person name="Percifield R."/>
            <person name="Hawkins J."/>
            <person name="Pontaroli A.C."/>
            <person name="Estep M."/>
            <person name="Feng L."/>
            <person name="Vaughn J.N."/>
            <person name="Grimwood J."/>
            <person name="Jenkins J."/>
            <person name="Barry K."/>
            <person name="Lindquist E."/>
            <person name="Hellsten U."/>
            <person name="Deshpande S."/>
            <person name="Wang X."/>
            <person name="Wu X."/>
            <person name="Mitros T."/>
            <person name="Triplett J."/>
            <person name="Yang X."/>
            <person name="Ye C.Y."/>
            <person name="Mauro-Herrera M."/>
            <person name="Wang L."/>
            <person name="Li P."/>
            <person name="Sharma M."/>
            <person name="Sharma R."/>
            <person name="Ronald P.C."/>
            <person name="Panaud O."/>
            <person name="Kellogg E.A."/>
            <person name="Brutnell T.P."/>
            <person name="Doust A.N."/>
            <person name="Tuskan G.A."/>
            <person name="Rokhsar D."/>
            <person name="Devos K.M."/>
        </authorList>
    </citation>
    <scope>NUCLEOTIDE SEQUENCE [LARGE SCALE GENOMIC DNA]</scope>
    <source>
        <strain evidence="2">cv. Yugu1</strain>
    </source>
</reference>
<dbReference type="Gramene" id="KQL26763">
    <property type="protein sequence ID" value="KQL26763"/>
    <property type="gene ID" value="SETIT_031818mg"/>
</dbReference>
<dbReference type="HOGENOM" id="CLU_3017846_0_0_1"/>
<dbReference type="EMBL" id="AGNK02001345">
    <property type="status" value="NOT_ANNOTATED_CDS"/>
    <property type="molecule type" value="Genomic_DNA"/>
</dbReference>